<proteinExistence type="predicted"/>
<dbReference type="SUPFAM" id="SSF48452">
    <property type="entry name" value="TPR-like"/>
    <property type="match status" value="2"/>
</dbReference>
<organism evidence="5 6">
    <name type="scientific">Flectobacillus roseus</name>
    <dbReference type="NCBI Taxonomy" id="502259"/>
    <lineage>
        <taxon>Bacteria</taxon>
        <taxon>Pseudomonadati</taxon>
        <taxon>Bacteroidota</taxon>
        <taxon>Cytophagia</taxon>
        <taxon>Cytophagales</taxon>
        <taxon>Flectobacillaceae</taxon>
        <taxon>Flectobacillus</taxon>
    </lineage>
</organism>
<keyword evidence="1" id="KW-0677">Repeat</keyword>
<dbReference type="InterPro" id="IPR051685">
    <property type="entry name" value="Ycf3/AcsC/BcsC/TPR_MFPF"/>
</dbReference>
<evidence type="ECO:0000256" key="4">
    <source>
        <dbReference type="SAM" id="MobiDB-lite"/>
    </source>
</evidence>
<dbReference type="InterPro" id="IPR019734">
    <property type="entry name" value="TPR_rpt"/>
</dbReference>
<reference evidence="5 6" key="1">
    <citation type="submission" date="2023-05" db="EMBL/GenBank/DDBJ databases">
        <title>Novel species of genus Flectobacillus isolated from stream in China.</title>
        <authorList>
            <person name="Lu H."/>
        </authorList>
    </citation>
    <scope>NUCLEOTIDE SEQUENCE [LARGE SCALE GENOMIC DNA]</scope>
    <source>
        <strain evidence="5 6">KCTC 42575</strain>
    </source>
</reference>
<dbReference type="Gene3D" id="1.25.40.10">
    <property type="entry name" value="Tetratricopeptide repeat domain"/>
    <property type="match status" value="5"/>
</dbReference>
<dbReference type="Pfam" id="PF13174">
    <property type="entry name" value="TPR_6"/>
    <property type="match status" value="2"/>
</dbReference>
<feature type="region of interest" description="Disordered" evidence="4">
    <location>
        <begin position="480"/>
        <end position="500"/>
    </location>
</feature>
<sequence>MNRIPLLLVLAIFLCLGGCSQYSSSPISVGFHNLNAKYNALFQANQKLFEAEKKLFEDRHDNYAQILPVLLPIDSVVASTVSAELAAVIKKASMVAERHQNSRWLDDAYVLIGQARLIQEDYKNAIETFKYVNTTAEDDDARQAALIGLMRAYVEQGEFTTALRVAELLREEDLNKNNTANFYLTKAYLHQLKKEYATSVAILEETFPLLPKNEQKARLYYVAGQMYEILEKFPKSSECFTKVAKNRPSYDLRFYASLNSALVMNQKGNFDKLLKDSKNKDLSDKIYEAMASAEMRQGNTAKGIALLKKSASISKDTKQLPYTYLTLADLYYDKYAEYETAFAYYDSCLSLLPNTDAAFAKVKQKQQVLGEFVKQMNIVKTEDSLQKLSKLTPAELDKVLERAIRLKKAQELANLAKAKEIVAGSTTATKDPFATTGKTDWYFSNAMLVSQGRTNFMNRWGNRPLEDNWRRSSRDDAASFASFNTSSTENTSSSKNTIEGVSDKELATEKAVMKTKIPFSAKALETSQIKRQDAMFEVGKIFKLSLNEPKKSISTFKQLLSEYPNSIHEPEALYFLYLLHENNPTEKAGYRKSLFDKFGDSYFARMLSRENIVELSSDKETEAQKLYTEAYQYYQQGNFADALSFVDTALKEYPNSHTEDKLAFLKALLLAKTQNFDGYVKALNDFIKDYPKSQLLGLVKENLAAAKNAKP</sequence>
<protein>
    <submittedName>
        <fullName evidence="5">Tetratricopeptide repeat protein</fullName>
    </submittedName>
</protein>
<keyword evidence="2 3" id="KW-0802">TPR repeat</keyword>
<feature type="repeat" description="TPR" evidence="3">
    <location>
        <begin position="217"/>
        <end position="250"/>
    </location>
</feature>
<evidence type="ECO:0000256" key="2">
    <source>
        <dbReference type="ARBA" id="ARBA00022803"/>
    </source>
</evidence>
<feature type="compositionally biased region" description="Low complexity" evidence="4">
    <location>
        <begin position="480"/>
        <end position="494"/>
    </location>
</feature>
<evidence type="ECO:0000256" key="3">
    <source>
        <dbReference type="PROSITE-ProRule" id="PRU00339"/>
    </source>
</evidence>
<dbReference type="Proteomes" id="UP001236507">
    <property type="component" value="Unassembled WGS sequence"/>
</dbReference>
<name>A0ABT6YC14_9BACT</name>
<dbReference type="PANTHER" id="PTHR44943">
    <property type="entry name" value="CELLULOSE SYNTHASE OPERON PROTEIN C"/>
    <property type="match status" value="1"/>
</dbReference>
<dbReference type="RefSeq" id="WP_283345538.1">
    <property type="nucleotide sequence ID" value="NZ_JASHIF010000016.1"/>
</dbReference>
<dbReference type="EMBL" id="JASHIF010000016">
    <property type="protein sequence ID" value="MDI9860982.1"/>
    <property type="molecule type" value="Genomic_DNA"/>
</dbReference>
<evidence type="ECO:0000256" key="1">
    <source>
        <dbReference type="ARBA" id="ARBA00022737"/>
    </source>
</evidence>
<evidence type="ECO:0000313" key="6">
    <source>
        <dbReference type="Proteomes" id="UP001236507"/>
    </source>
</evidence>
<feature type="repeat" description="TPR" evidence="3">
    <location>
        <begin position="623"/>
        <end position="656"/>
    </location>
</feature>
<comment type="caution">
    <text evidence="5">The sequence shown here is derived from an EMBL/GenBank/DDBJ whole genome shotgun (WGS) entry which is preliminary data.</text>
</comment>
<gene>
    <name evidence="5" type="ORF">QM524_17330</name>
</gene>
<dbReference type="InterPro" id="IPR011990">
    <property type="entry name" value="TPR-like_helical_dom_sf"/>
</dbReference>
<dbReference type="PANTHER" id="PTHR44943:SF8">
    <property type="entry name" value="TPR REPEAT-CONTAINING PROTEIN MJ0263"/>
    <property type="match status" value="1"/>
</dbReference>
<dbReference type="SMART" id="SM00028">
    <property type="entry name" value="TPR"/>
    <property type="match status" value="6"/>
</dbReference>
<evidence type="ECO:0000313" key="5">
    <source>
        <dbReference type="EMBL" id="MDI9860982.1"/>
    </source>
</evidence>
<keyword evidence="6" id="KW-1185">Reference proteome</keyword>
<dbReference type="PROSITE" id="PS50005">
    <property type="entry name" value="TPR"/>
    <property type="match status" value="2"/>
</dbReference>
<accession>A0ABT6YC14</accession>